<sequence length="74" mass="8352">MAWLSKTERVRGYEEFIGQIRGDVEELRSGTLKIERFLVSGEPKAVDLDEEIASRERLILLLEGALEEALAAPH</sequence>
<dbReference type="RefSeq" id="WP_220306243.1">
    <property type="nucleotide sequence ID" value="NZ_CP080590.1"/>
</dbReference>
<name>A0ABX8WFW7_9HYPH</name>
<organism evidence="1 2">
    <name type="scientific">Devosia salina</name>
    <dbReference type="NCBI Taxonomy" id="2860336"/>
    <lineage>
        <taxon>Bacteria</taxon>
        <taxon>Pseudomonadati</taxon>
        <taxon>Pseudomonadota</taxon>
        <taxon>Alphaproteobacteria</taxon>
        <taxon>Hyphomicrobiales</taxon>
        <taxon>Devosiaceae</taxon>
        <taxon>Devosia</taxon>
    </lineage>
</organism>
<gene>
    <name evidence="1" type="ORF">K1X15_04260</name>
</gene>
<proteinExistence type="predicted"/>
<evidence type="ECO:0000313" key="2">
    <source>
        <dbReference type="Proteomes" id="UP000825799"/>
    </source>
</evidence>
<keyword evidence="2" id="KW-1185">Reference proteome</keyword>
<accession>A0ABX8WFW7</accession>
<dbReference type="EMBL" id="CP080590">
    <property type="protein sequence ID" value="QYO77789.1"/>
    <property type="molecule type" value="Genomic_DNA"/>
</dbReference>
<reference evidence="1 2" key="1">
    <citation type="submission" date="2021-08" db="EMBL/GenBank/DDBJ databases">
        <title>Devosia salina sp. nov., isolated from the South China Sea sediment.</title>
        <authorList>
            <person name="Zhou Z."/>
        </authorList>
    </citation>
    <scope>NUCLEOTIDE SEQUENCE [LARGE SCALE GENOMIC DNA]</scope>
    <source>
        <strain evidence="1 2">SCS-3</strain>
    </source>
</reference>
<dbReference type="Proteomes" id="UP000825799">
    <property type="component" value="Chromosome"/>
</dbReference>
<protein>
    <submittedName>
        <fullName evidence="1">Uncharacterized protein</fullName>
    </submittedName>
</protein>
<evidence type="ECO:0000313" key="1">
    <source>
        <dbReference type="EMBL" id="QYO77789.1"/>
    </source>
</evidence>